<evidence type="ECO:0000256" key="2">
    <source>
        <dbReference type="ARBA" id="ARBA00022487"/>
    </source>
</evidence>
<keyword evidence="2" id="KW-0719">Serine esterase</keyword>
<accession>A0A368JFR9</accession>
<protein>
    <submittedName>
        <fullName evidence="6">Alpha/beta fold hydrolase</fullName>
    </submittedName>
</protein>
<comment type="similarity">
    <text evidence="1">Belongs to the AB hydrolase superfamily. AB hydrolase 4 family.</text>
</comment>
<feature type="domain" description="AB hydrolase-1" evidence="5">
    <location>
        <begin position="80"/>
        <end position="315"/>
    </location>
</feature>
<dbReference type="InterPro" id="IPR000073">
    <property type="entry name" value="AB_hydrolase_1"/>
</dbReference>
<dbReference type="EMBL" id="QOWE01000027">
    <property type="protein sequence ID" value="RCR66509.1"/>
    <property type="molecule type" value="Genomic_DNA"/>
</dbReference>
<dbReference type="InterPro" id="IPR050960">
    <property type="entry name" value="AB_hydrolase_4_sf"/>
</dbReference>
<dbReference type="PROSITE" id="PS01133">
    <property type="entry name" value="UPF0017"/>
    <property type="match status" value="1"/>
</dbReference>
<dbReference type="AlphaFoldDB" id="A0A368JFR9"/>
<dbReference type="SUPFAM" id="SSF53474">
    <property type="entry name" value="alpha/beta-Hydrolases"/>
    <property type="match status" value="1"/>
</dbReference>
<comment type="caution">
    <text evidence="6">The sequence shown here is derived from an EMBL/GenBank/DDBJ whole genome shotgun (WGS) entry which is preliminary data.</text>
</comment>
<evidence type="ECO:0000256" key="3">
    <source>
        <dbReference type="ARBA" id="ARBA00022801"/>
    </source>
</evidence>
<keyword evidence="3 6" id="KW-0378">Hydrolase</keyword>
<gene>
    <name evidence="6" type="ORF">DUE52_26585</name>
</gene>
<sequence length="339" mass="38514">MPLITPSDYRPPAHLWNGHLQTIIPALFRKVSASYTRERIETPDDDFLDLDWSLSGVKRSELGVKSGKELLTPNSERLTILSHGLEGDSRRQYLAGMVRHLTANGFDCLAWHYRSCSGEMNRQARFYHLGETGDLQLVIDYALQKGYQHINLMGFSAGGNVTLKYLGEQGEAIHPAIEKAVVFSVPLHLTSASRRLEAWDSQVYNQRFNKTLKRKVFEKAALMPGVIQTEGLQKVRTLREFDNLFTARLHGFRDAEDYYQQSSALPYLTKIAIPTLIVSAKNDPFLSRECFPEELGRQLPNVWMEFPTQGGHCGFTPAGSNKTVYWSEERALRFLKTTD</sequence>
<evidence type="ECO:0000313" key="7">
    <source>
        <dbReference type="Proteomes" id="UP000253383"/>
    </source>
</evidence>
<evidence type="ECO:0000313" key="6">
    <source>
        <dbReference type="EMBL" id="RCR66509.1"/>
    </source>
</evidence>
<proteinExistence type="inferred from homology"/>
<dbReference type="GO" id="GO:0034338">
    <property type="term" value="F:short-chain carboxylesterase activity"/>
    <property type="evidence" value="ECO:0007669"/>
    <property type="project" value="TreeGrafter"/>
</dbReference>
<evidence type="ECO:0000256" key="4">
    <source>
        <dbReference type="PIRSR" id="PIRSR005211-1"/>
    </source>
</evidence>
<dbReference type="Gene3D" id="3.40.50.1820">
    <property type="entry name" value="alpha/beta hydrolase"/>
    <property type="match status" value="1"/>
</dbReference>
<dbReference type="Pfam" id="PF00561">
    <property type="entry name" value="Abhydrolase_1"/>
    <property type="match status" value="1"/>
</dbReference>
<feature type="active site" description="Charge relay system" evidence="4">
    <location>
        <position position="312"/>
    </location>
</feature>
<keyword evidence="7" id="KW-1185">Reference proteome</keyword>
<dbReference type="Proteomes" id="UP000253383">
    <property type="component" value="Unassembled WGS sequence"/>
</dbReference>
<feature type="active site" description="Charge relay system" evidence="4">
    <location>
        <position position="156"/>
    </location>
</feature>
<dbReference type="PIRSF" id="PIRSF005211">
    <property type="entry name" value="Ab_hydro_YheT"/>
    <property type="match status" value="1"/>
</dbReference>
<dbReference type="InterPro" id="IPR012020">
    <property type="entry name" value="ABHD4"/>
</dbReference>
<dbReference type="InterPro" id="IPR029058">
    <property type="entry name" value="AB_hydrolase_fold"/>
</dbReference>
<dbReference type="PANTHER" id="PTHR10794:SF94">
    <property type="entry name" value="ESTERASE YHET-RELATED"/>
    <property type="match status" value="1"/>
</dbReference>
<evidence type="ECO:0000259" key="5">
    <source>
        <dbReference type="Pfam" id="PF00561"/>
    </source>
</evidence>
<dbReference type="GO" id="GO:0047372">
    <property type="term" value="F:monoacylglycerol lipase activity"/>
    <property type="evidence" value="ECO:0007669"/>
    <property type="project" value="TreeGrafter"/>
</dbReference>
<dbReference type="OrthoDB" id="332676at2"/>
<dbReference type="InterPro" id="IPR000952">
    <property type="entry name" value="AB_hydrolase_4_CS"/>
</dbReference>
<reference evidence="6 7" key="1">
    <citation type="submission" date="2018-07" db="EMBL/GenBank/DDBJ databases">
        <title>Genome analysis of Larkinella rosea.</title>
        <authorList>
            <person name="Zhou Z."/>
            <person name="Wang G."/>
        </authorList>
    </citation>
    <scope>NUCLEOTIDE SEQUENCE [LARGE SCALE GENOMIC DNA]</scope>
    <source>
        <strain evidence="7">zzj9</strain>
    </source>
</reference>
<feature type="active site" description="Charge relay system" evidence="4">
    <location>
        <position position="283"/>
    </location>
</feature>
<evidence type="ECO:0000256" key="1">
    <source>
        <dbReference type="ARBA" id="ARBA00010884"/>
    </source>
</evidence>
<dbReference type="RefSeq" id="WP_114409181.1">
    <property type="nucleotide sequence ID" value="NZ_QOWE01000027.1"/>
</dbReference>
<name>A0A368JFR9_9BACT</name>
<organism evidence="6 7">
    <name type="scientific">Larkinella punicea</name>
    <dbReference type="NCBI Taxonomy" id="2315727"/>
    <lineage>
        <taxon>Bacteria</taxon>
        <taxon>Pseudomonadati</taxon>
        <taxon>Bacteroidota</taxon>
        <taxon>Cytophagia</taxon>
        <taxon>Cytophagales</taxon>
        <taxon>Spirosomataceae</taxon>
        <taxon>Larkinella</taxon>
    </lineage>
</organism>
<dbReference type="PANTHER" id="PTHR10794">
    <property type="entry name" value="ABHYDROLASE DOMAIN-CONTAINING PROTEIN"/>
    <property type="match status" value="1"/>
</dbReference>